<dbReference type="EMBL" id="FZOT01000007">
    <property type="protein sequence ID" value="SNS82216.1"/>
    <property type="molecule type" value="Genomic_DNA"/>
</dbReference>
<feature type="transmembrane region" description="Helical" evidence="1">
    <location>
        <begin position="47"/>
        <end position="66"/>
    </location>
</feature>
<proteinExistence type="predicted"/>
<evidence type="ECO:0000313" key="2">
    <source>
        <dbReference type="EMBL" id="SNS82216.1"/>
    </source>
</evidence>
<reference evidence="2 3" key="1">
    <citation type="submission" date="2017-06" db="EMBL/GenBank/DDBJ databases">
        <authorList>
            <person name="Kim H.J."/>
            <person name="Triplett B.A."/>
        </authorList>
    </citation>
    <scope>NUCLEOTIDE SEQUENCE [LARGE SCALE GENOMIC DNA]</scope>
    <source>
        <strain evidence="2 3">U15</strain>
    </source>
</reference>
<keyword evidence="1" id="KW-0812">Transmembrane</keyword>
<dbReference type="RefSeq" id="WP_089399651.1">
    <property type="nucleotide sequence ID" value="NZ_FZOT01000007.1"/>
</dbReference>
<organism evidence="2 3">
    <name type="scientific">Noviherbaspirillum humi</name>
    <dbReference type="NCBI Taxonomy" id="1688639"/>
    <lineage>
        <taxon>Bacteria</taxon>
        <taxon>Pseudomonadati</taxon>
        <taxon>Pseudomonadota</taxon>
        <taxon>Betaproteobacteria</taxon>
        <taxon>Burkholderiales</taxon>
        <taxon>Oxalobacteraceae</taxon>
        <taxon>Noviherbaspirillum</taxon>
    </lineage>
</organism>
<dbReference type="NCBIfam" id="TIGR03368">
    <property type="entry name" value="cellulose_yhjU"/>
    <property type="match status" value="1"/>
</dbReference>
<keyword evidence="3" id="KW-1185">Reference proteome</keyword>
<dbReference type="OrthoDB" id="6965261at2"/>
<sequence>MKRDDLPTAPGNLDASAPAAPVDAPRMALGAWSFYFLAKLMLVWRDLIGFHALENLGFAAFLLLPLRSPRLRRARKLAAVPLGIALLYYDSWLPPLARVLSQAALVSSFSSNYLLDLAGRFLHWPTLAALGVAFLLYLIADRYLRVGVLVLAALLVQALMPALQRKDGTGGSEAVVASASSPAALGNAGNAGNPDELLQAFHAAESQRRVNFPRAADDKPFDIIILQICSLSWDDLQMAGLDKHPLWSSFDFLFTHFNSAASYSGPAAIRINRATCGQQSHQALYQAAPEGCYLMPALKQAGFEPNFAMNHDGRFDEFLAQVKAQGLSAPLMPINGLPAPLRGFDNLPIYDDYGVLARWFDQRRQSEAQRVALFYNTISLHDGNKVVSGPGANQGSRDSYKPRLEKLLNDLNAFMDQIRASGRRAVVVVVPEHGAALRGDKFQIAGLREIPTPLVTRVPVGIRVIGPDAQRRDGAARIDESVSYLAMSHILAGLVRNSPYGSNGFAATDYLESLPSTPFVAENEASAMIERGGRYLMKQGAGEWKEYGRVEP</sequence>
<dbReference type="Pfam" id="PF11658">
    <property type="entry name" value="CBP_BcsG"/>
    <property type="match status" value="1"/>
</dbReference>
<dbReference type="AlphaFoldDB" id="A0A239HLD5"/>
<feature type="transmembrane region" description="Helical" evidence="1">
    <location>
        <begin position="78"/>
        <end position="101"/>
    </location>
</feature>
<keyword evidence="1" id="KW-1133">Transmembrane helix</keyword>
<dbReference type="Gene3D" id="3.40.720.10">
    <property type="entry name" value="Alkaline Phosphatase, subunit A"/>
    <property type="match status" value="1"/>
</dbReference>
<dbReference type="InterPro" id="IPR017850">
    <property type="entry name" value="Alkaline_phosphatase_core_sf"/>
</dbReference>
<evidence type="ECO:0000256" key="1">
    <source>
        <dbReference type="SAM" id="Phobius"/>
    </source>
</evidence>
<gene>
    <name evidence="2" type="ORF">SAMN06265795_10754</name>
</gene>
<feature type="transmembrane region" description="Helical" evidence="1">
    <location>
        <begin position="146"/>
        <end position="163"/>
    </location>
</feature>
<keyword evidence="1" id="KW-0472">Membrane</keyword>
<protein>
    <submittedName>
        <fullName evidence="2">Cellulose synthase operon protein YhjU</fullName>
    </submittedName>
</protein>
<dbReference type="Proteomes" id="UP000198284">
    <property type="component" value="Unassembled WGS sequence"/>
</dbReference>
<evidence type="ECO:0000313" key="3">
    <source>
        <dbReference type="Proteomes" id="UP000198284"/>
    </source>
</evidence>
<accession>A0A239HLD5</accession>
<name>A0A239HLD5_9BURK</name>
<dbReference type="InterPro" id="IPR017744">
    <property type="entry name" value="BcsG"/>
</dbReference>
<feature type="transmembrane region" description="Helical" evidence="1">
    <location>
        <begin position="121"/>
        <end position="139"/>
    </location>
</feature>